<dbReference type="SUPFAM" id="SSF51004">
    <property type="entry name" value="C-terminal (heme d1) domain of cytochrome cd1-nitrite reductase"/>
    <property type="match status" value="1"/>
</dbReference>
<proteinExistence type="predicted"/>
<sequence>MKFITRFNLLISILLLFITIFNINMPITSAKEQKNTLTFSNGTKVSTLFFPYRDKVNQKIGTERSLQGMTIDAKGNYYLMYALGDKTTYGYIYKYNKKFKLVKISKKLRVGHGQAMDYHKGYLYQIVDVVGSKNYILQRIDANTLKVIKKWTIPAEIHPNVLAMESDTTAIVVSKTTSSNALGEGYELNRLHIGESFKYTIRHPREKLRVDGLIGTTKGKEIQGFERTKDRYYILSNGEYTSFKHDGSDQQTVSLQTTREPEGLLFNSKGKMLVLFNKVNEVFIEK</sequence>
<dbReference type="InterPro" id="IPR011048">
    <property type="entry name" value="Haem_d1_sf"/>
</dbReference>
<organism evidence="1 2">
    <name type="scientific">Candidatus Kurthia intestinigallinarum</name>
    <dbReference type="NCBI Taxonomy" id="1562256"/>
    <lineage>
        <taxon>Bacteria</taxon>
        <taxon>Bacillati</taxon>
        <taxon>Bacillota</taxon>
        <taxon>Bacilli</taxon>
        <taxon>Bacillales</taxon>
        <taxon>Caryophanaceae</taxon>
        <taxon>Kurthia</taxon>
    </lineage>
</organism>
<dbReference type="RefSeq" id="WP_126989156.1">
    <property type="nucleotide sequence ID" value="NZ_JTFC01000006.1"/>
</dbReference>
<comment type="caution">
    <text evidence="1">The sequence shown here is derived from an EMBL/GenBank/DDBJ whole genome shotgun (WGS) entry which is preliminary data.</text>
</comment>
<name>A0A433RY91_9BACL</name>
<reference evidence="1 2" key="1">
    <citation type="submission" date="2014-11" db="EMBL/GenBank/DDBJ databases">
        <title>Genome sequence and analysis of novel Kurthia sp.</title>
        <authorList>
            <person name="Lawson J.N."/>
            <person name="Gonzalez J.E."/>
            <person name="Rinauldi L."/>
            <person name="Xuan Z."/>
            <person name="Firman A."/>
            <person name="Shaddox L."/>
            <person name="Trudeau A."/>
            <person name="Shah S."/>
            <person name="Reiman D."/>
        </authorList>
    </citation>
    <scope>NUCLEOTIDE SEQUENCE [LARGE SCALE GENOMIC DNA]</scope>
    <source>
        <strain evidence="1 2">3B1D</strain>
    </source>
</reference>
<dbReference type="EMBL" id="JTFC01000006">
    <property type="protein sequence ID" value="RUS58255.1"/>
    <property type="molecule type" value="Genomic_DNA"/>
</dbReference>
<protein>
    <submittedName>
        <fullName evidence="1">Uncharacterized protein</fullName>
    </submittedName>
</protein>
<dbReference type="AlphaFoldDB" id="A0A433RY91"/>
<accession>A0A433RY91</accession>
<gene>
    <name evidence="1" type="ORF">QI30_01345</name>
</gene>
<dbReference type="OrthoDB" id="2455499at2"/>
<evidence type="ECO:0000313" key="1">
    <source>
        <dbReference type="EMBL" id="RUS58255.1"/>
    </source>
</evidence>
<evidence type="ECO:0000313" key="2">
    <source>
        <dbReference type="Proteomes" id="UP000288623"/>
    </source>
</evidence>
<keyword evidence="2" id="KW-1185">Reference proteome</keyword>
<dbReference type="Proteomes" id="UP000288623">
    <property type="component" value="Unassembled WGS sequence"/>
</dbReference>